<proteinExistence type="predicted"/>
<sequence>MKKIVLTGGPCAGKTTALPILKQRLEQRGMRVALFQEIATEVLEEGISPSSHGVYAFQKEIFERQRRREDAEAETADLLLLDRGLMDHKAYLPATLFERLLHEEGESCESLLGRYDGVLVLQTVAGHGVYRKETNAHRLENEEEASAMDQRFVESWCRHPGFVRIEAMDDFEQKINRMEEAIIRI</sequence>
<gene>
    <name evidence="1" type="ORF">E5336_04495</name>
</gene>
<comment type="caution">
    <text evidence="1">The sequence shown here is derived from an EMBL/GenBank/DDBJ whole genome shotgun (WGS) entry which is preliminary data.</text>
</comment>
<dbReference type="Proteomes" id="UP000308836">
    <property type="component" value="Unassembled WGS sequence"/>
</dbReference>
<evidence type="ECO:0000313" key="2">
    <source>
        <dbReference type="Proteomes" id="UP000308836"/>
    </source>
</evidence>
<evidence type="ECO:0000313" key="1">
    <source>
        <dbReference type="EMBL" id="TGY66328.1"/>
    </source>
</evidence>
<dbReference type="EMBL" id="SRYG01000007">
    <property type="protein sequence ID" value="TGY66328.1"/>
    <property type="molecule type" value="Genomic_DNA"/>
</dbReference>
<organism evidence="1 2">
    <name type="scientific">Dubosiella muris</name>
    <dbReference type="NCBI Taxonomy" id="3038133"/>
    <lineage>
        <taxon>Bacteria</taxon>
        <taxon>Bacillati</taxon>
        <taxon>Bacillota</taxon>
        <taxon>Erysipelotrichia</taxon>
        <taxon>Erysipelotrichales</taxon>
        <taxon>Erysipelotrichaceae</taxon>
        <taxon>Dubosiella</taxon>
    </lineage>
</organism>
<name>A0AC61R835_9FIRM</name>
<accession>A0AC61R835</accession>
<reference evidence="1" key="1">
    <citation type="submission" date="2019-04" db="EMBL/GenBank/DDBJ databases">
        <title>Microbes associate with the intestines of laboratory mice.</title>
        <authorList>
            <person name="Navarre W."/>
            <person name="Wong E."/>
            <person name="Huang K."/>
            <person name="Tropini C."/>
            <person name="Ng K."/>
            <person name="Yu B."/>
        </authorList>
    </citation>
    <scope>NUCLEOTIDE SEQUENCE</scope>
    <source>
        <strain evidence="1">NM09_H32</strain>
    </source>
</reference>
<keyword evidence="2" id="KW-1185">Reference proteome</keyword>
<protein>
    <submittedName>
        <fullName evidence="1">Uncharacterized protein</fullName>
    </submittedName>
</protein>